<dbReference type="FunFam" id="3.40.50.300:FF:000289">
    <property type="entry name" value="ABC transporter G family member 31"/>
    <property type="match status" value="1"/>
</dbReference>
<dbReference type="InterPro" id="IPR003593">
    <property type="entry name" value="AAA+_ATPase"/>
</dbReference>
<dbReference type="InterPro" id="IPR013525">
    <property type="entry name" value="ABC2_TM"/>
</dbReference>
<evidence type="ECO:0000256" key="6">
    <source>
        <dbReference type="ARBA" id="ARBA00022989"/>
    </source>
</evidence>
<feature type="transmembrane region" description="Helical" evidence="8">
    <location>
        <begin position="515"/>
        <end position="537"/>
    </location>
</feature>
<evidence type="ECO:0000256" key="2">
    <source>
        <dbReference type="ARBA" id="ARBA00022448"/>
    </source>
</evidence>
<dbReference type="Pfam" id="PF19055">
    <property type="entry name" value="ABC2_membrane_7"/>
    <property type="match status" value="1"/>
</dbReference>
<dbReference type="GO" id="GO:0016887">
    <property type="term" value="F:ATP hydrolysis activity"/>
    <property type="evidence" value="ECO:0007669"/>
    <property type="project" value="InterPro"/>
</dbReference>
<feature type="transmembrane region" description="Helical" evidence="8">
    <location>
        <begin position="1240"/>
        <end position="1258"/>
    </location>
</feature>
<accession>A0A8K1CF75</accession>
<evidence type="ECO:0000256" key="1">
    <source>
        <dbReference type="ARBA" id="ARBA00004141"/>
    </source>
</evidence>
<dbReference type="InterPro" id="IPR027417">
    <property type="entry name" value="P-loop_NTPase"/>
</dbReference>
<dbReference type="Pfam" id="PF01061">
    <property type="entry name" value="ABC2_membrane"/>
    <property type="match status" value="2"/>
</dbReference>
<feature type="transmembrane region" description="Helical" evidence="8">
    <location>
        <begin position="579"/>
        <end position="597"/>
    </location>
</feature>
<dbReference type="Proteomes" id="UP000794436">
    <property type="component" value="Unassembled WGS sequence"/>
</dbReference>
<proteinExistence type="predicted"/>
<feature type="domain" description="ABC transporter" evidence="9">
    <location>
        <begin position="68"/>
        <end position="337"/>
    </location>
</feature>
<dbReference type="GO" id="GO:0140359">
    <property type="term" value="F:ABC-type transporter activity"/>
    <property type="evidence" value="ECO:0007669"/>
    <property type="project" value="InterPro"/>
</dbReference>
<dbReference type="PROSITE" id="PS50893">
    <property type="entry name" value="ABC_TRANSPORTER_2"/>
    <property type="match status" value="2"/>
</dbReference>
<dbReference type="SMART" id="SM00382">
    <property type="entry name" value="AAA"/>
    <property type="match status" value="2"/>
</dbReference>
<dbReference type="Pfam" id="PF00005">
    <property type="entry name" value="ABC_tran"/>
    <property type="match status" value="2"/>
</dbReference>
<keyword evidence="3 8" id="KW-0812">Transmembrane</keyword>
<feature type="transmembrane region" description="Helical" evidence="8">
    <location>
        <begin position="1210"/>
        <end position="1233"/>
    </location>
</feature>
<feature type="transmembrane region" description="Helical" evidence="8">
    <location>
        <begin position="1339"/>
        <end position="1360"/>
    </location>
</feature>
<keyword evidence="6 8" id="KW-1133">Transmembrane helix</keyword>
<evidence type="ECO:0000256" key="4">
    <source>
        <dbReference type="ARBA" id="ARBA00022741"/>
    </source>
</evidence>
<dbReference type="SUPFAM" id="SSF52540">
    <property type="entry name" value="P-loop containing nucleoside triphosphate hydrolases"/>
    <property type="match status" value="2"/>
</dbReference>
<dbReference type="GO" id="GO:0005524">
    <property type="term" value="F:ATP binding"/>
    <property type="evidence" value="ECO:0007669"/>
    <property type="project" value="UniProtKB-KW"/>
</dbReference>
<comment type="caution">
    <text evidence="10">The sequence shown here is derived from an EMBL/GenBank/DDBJ whole genome shotgun (WGS) entry which is preliminary data.</text>
</comment>
<dbReference type="PANTHER" id="PTHR19241">
    <property type="entry name" value="ATP-BINDING CASSETTE TRANSPORTER"/>
    <property type="match status" value="1"/>
</dbReference>
<comment type="subcellular location">
    <subcellularLocation>
        <location evidence="1">Membrane</location>
        <topology evidence="1">Multi-pass membrane protein</topology>
    </subcellularLocation>
</comment>
<dbReference type="InterPro" id="IPR003439">
    <property type="entry name" value="ABC_transporter-like_ATP-bd"/>
</dbReference>
<name>A0A8K1CF75_PYTOL</name>
<organism evidence="10 11">
    <name type="scientific">Pythium oligandrum</name>
    <name type="common">Mycoparasitic fungus</name>
    <dbReference type="NCBI Taxonomy" id="41045"/>
    <lineage>
        <taxon>Eukaryota</taxon>
        <taxon>Sar</taxon>
        <taxon>Stramenopiles</taxon>
        <taxon>Oomycota</taxon>
        <taxon>Peronosporomycetes</taxon>
        <taxon>Pythiales</taxon>
        <taxon>Pythiaceae</taxon>
        <taxon>Pythium</taxon>
    </lineage>
</organism>
<evidence type="ECO:0000256" key="3">
    <source>
        <dbReference type="ARBA" id="ARBA00022692"/>
    </source>
</evidence>
<dbReference type="OrthoDB" id="66620at2759"/>
<feature type="transmembrane region" description="Helical" evidence="8">
    <location>
        <begin position="466"/>
        <end position="484"/>
    </location>
</feature>
<protein>
    <recommendedName>
        <fullName evidence="9">ABC transporter domain-containing protein</fullName>
    </recommendedName>
</protein>
<dbReference type="EMBL" id="SPLM01000075">
    <property type="protein sequence ID" value="TMW61700.1"/>
    <property type="molecule type" value="Genomic_DNA"/>
</dbReference>
<feature type="transmembrane region" description="Helical" evidence="8">
    <location>
        <begin position="1134"/>
        <end position="1153"/>
    </location>
</feature>
<feature type="transmembrane region" description="Helical" evidence="8">
    <location>
        <begin position="544"/>
        <end position="567"/>
    </location>
</feature>
<keyword evidence="7 8" id="KW-0472">Membrane</keyword>
<reference evidence="10" key="1">
    <citation type="submission" date="2019-03" db="EMBL/GenBank/DDBJ databases">
        <title>Long read genome sequence of the mycoparasitic Pythium oligandrum ATCC 38472 isolated from sugarbeet rhizosphere.</title>
        <authorList>
            <person name="Gaulin E."/>
        </authorList>
    </citation>
    <scope>NUCLEOTIDE SEQUENCE</scope>
    <source>
        <strain evidence="10">ATCC 38472_TT</strain>
    </source>
</reference>
<dbReference type="InterPro" id="IPR043926">
    <property type="entry name" value="ABCG_dom"/>
</dbReference>
<feature type="transmembrane region" description="Helical" evidence="8">
    <location>
        <begin position="665"/>
        <end position="688"/>
    </location>
</feature>
<evidence type="ECO:0000256" key="7">
    <source>
        <dbReference type="ARBA" id="ARBA00023136"/>
    </source>
</evidence>
<evidence type="ECO:0000256" key="5">
    <source>
        <dbReference type="ARBA" id="ARBA00022840"/>
    </source>
</evidence>
<dbReference type="GO" id="GO:0016020">
    <property type="term" value="C:membrane"/>
    <property type="evidence" value="ECO:0007669"/>
    <property type="project" value="UniProtKB-SubCell"/>
</dbReference>
<keyword evidence="11" id="KW-1185">Reference proteome</keyword>
<dbReference type="FunFam" id="3.40.50.300:FF:000528">
    <property type="entry name" value="ABC transporter G family member 31"/>
    <property type="match status" value="1"/>
</dbReference>
<evidence type="ECO:0000256" key="8">
    <source>
        <dbReference type="SAM" id="Phobius"/>
    </source>
</evidence>
<feature type="transmembrane region" description="Helical" evidence="8">
    <location>
        <begin position="1103"/>
        <end position="1122"/>
    </location>
</feature>
<evidence type="ECO:0000313" key="10">
    <source>
        <dbReference type="EMBL" id="TMW61700.1"/>
    </source>
</evidence>
<dbReference type="Gene3D" id="3.40.50.300">
    <property type="entry name" value="P-loop containing nucleotide triphosphate hydrolases"/>
    <property type="match status" value="2"/>
</dbReference>
<keyword evidence="2" id="KW-0813">Transport</keyword>
<feature type="transmembrane region" description="Helical" evidence="8">
    <location>
        <begin position="435"/>
        <end position="454"/>
    </location>
</feature>
<feature type="domain" description="ABC transporter" evidence="9">
    <location>
        <begin position="761"/>
        <end position="1003"/>
    </location>
</feature>
<keyword evidence="4" id="KW-0547">Nucleotide-binding</keyword>
<sequence length="1365" mass="151982">MSGGKALLIDGAERLHTQLSTRMETAMGRSLHRMEVRFHHLNVSADVILASRKSTTHELPTIANAVKKSLGGIVTKKNKITKQILHDVSGVFKPGTMTLVLGQPGSGKSSLMKILSGRFPQNKHVKIEGDITYNGTAPVEIKNRLSQLVSYVPQRDHHLPTLTVKETLEFAHQCCGGVASSQHLESLCTKGTAEENQAAIQALRSLSEHHPDVVIQQLGLEKCQDTVVGDAMLRGVSGGERKRVTTGEMLFGSNVVSFMDEISTGLDSAATFDIIKTQRSVAKNLRKTVVIALLQPSPEVFALFDDVLILNDGHVMYHGPRETVNEYFRHLGFERPESRDVADYLLDLGTHQQHQYEVARSDGSKHPRKAREFGEIFRNSLIYQEMVAYIDGPLDPELLKDQEELAKLVPEFHQSFWTSTWLLTKRELTTMTRNLSFFFGHFVTMAIIALLYASSYWKIDAKNPQVILGLFQAIALYLAFVQNAQVPVFMTMRDTFYRQRGANFYRSSEYVAGRLISQMPVSLLEAVLFAIITYWMCGFVGSTSAFVVFVLILFLNSMVYMAIHFVLVAAAPDLHVVEPISMVFIMLSSLFSGFIMAKSQIPDYVIWIHWMNPCTWIISSLAINQYRHPEFDVCSYDGIEYCTRYNMTMSEYTLELFSLPYGKEWLWYGIIYLAGVTLVCMVGASLALEYKRYENPHNTTLGGEDDTKPLEEDSSLISVDSDSKIQYSLVQTPRSGVSKNVDVNIDVRTSSYTHQIAPVTLTFRDLWYSVPDPANPKEELNLLKGINGFALPGKMTALMGSSGAGKTTLMDVIAGRKSGGKIKGQNLLNGHEATDLTIRRATGYCEQMDIHAESSTIREALTFSAFLRQDSNVPLSAKYDSVEECLDLLGLRPIADQIVRGSSVEQMKRLTIGVELAAQPSVLFLDEPTSGLDARSAKLIMTGIRKVADTGRTVVCTIHQPSTEVFLLFDNLLLLKRGGQTVYFGNLGENGRELIQHFEEIPGVTPIEEGYNPSTWMLEVIGAGVGNTANDGVDFVEYFNSSEKAKLLEQTLSREGVGHPVPGVGPLLFEFKRAASEWTQAKILTQRFLDLYWRTPSYNISRALITVFVGLIGGLSLLDVDYKSYQGINSGQGMIFLTTLFVGSTTFFSSIPFTMESRASFYRERAAQTYNTFWYFIGASVAEIPYVFSIVFVFTVCFFPMAGFSGATNFFVYWITLSLHVVGLAFIGQLLAFSFPKIEIAATVANFVNTLLLQFMGFSPPSTDIPSGYHWLYVVDPSRFSFSVLSASGFGDCPSSGDLSAMPCHKMSNLPPTVPAGLNVKEYVAQVFDAKYDRIGINIVYMLVAIVFFRTLALLSMRFINHQKK</sequence>
<keyword evidence="5" id="KW-0067">ATP-binding</keyword>
<evidence type="ECO:0000313" key="11">
    <source>
        <dbReference type="Proteomes" id="UP000794436"/>
    </source>
</evidence>
<gene>
    <name evidence="10" type="ORF">Poli38472_010763</name>
</gene>
<feature type="transmembrane region" description="Helical" evidence="8">
    <location>
        <begin position="1173"/>
        <end position="1204"/>
    </location>
</feature>
<evidence type="ECO:0000259" key="9">
    <source>
        <dbReference type="PROSITE" id="PS50893"/>
    </source>
</evidence>